<feature type="region of interest" description="Disordered" evidence="1">
    <location>
        <begin position="1"/>
        <end position="40"/>
    </location>
</feature>
<evidence type="ECO:0000313" key="2">
    <source>
        <dbReference type="EMBL" id="GIM88074.1"/>
    </source>
</evidence>
<dbReference type="EMBL" id="BOQM01000058">
    <property type="protein sequence ID" value="GIM88074.1"/>
    <property type="molecule type" value="Genomic_DNA"/>
</dbReference>
<sequence length="114" mass="12166">MTGLRVSHQPLVSESERFATGRAQTDLASPDSVPSAPGVRPFGLQFATPLDGAIRELPTWGWCDKHQIGVTPDGRPWHRTIAAGTKNTTGETPDGGPSTGGEEWSPDFMPDQPS</sequence>
<dbReference type="Proteomes" id="UP000677457">
    <property type="component" value="Unassembled WGS sequence"/>
</dbReference>
<gene>
    <name evidence="2" type="ORF">Sar04_48100</name>
</gene>
<protein>
    <submittedName>
        <fullName evidence="2">Uncharacterized protein</fullName>
    </submittedName>
</protein>
<keyword evidence="3" id="KW-1185">Reference proteome</keyword>
<name>A0ABQ4K1I3_SALAC</name>
<feature type="region of interest" description="Disordered" evidence="1">
    <location>
        <begin position="71"/>
        <end position="114"/>
    </location>
</feature>
<comment type="caution">
    <text evidence="2">The sequence shown here is derived from an EMBL/GenBank/DDBJ whole genome shotgun (WGS) entry which is preliminary data.</text>
</comment>
<evidence type="ECO:0000313" key="3">
    <source>
        <dbReference type="Proteomes" id="UP000677457"/>
    </source>
</evidence>
<evidence type="ECO:0000256" key="1">
    <source>
        <dbReference type="SAM" id="MobiDB-lite"/>
    </source>
</evidence>
<organism evidence="2 3">
    <name type="scientific">Salinispora arenicola</name>
    <dbReference type="NCBI Taxonomy" id="168697"/>
    <lineage>
        <taxon>Bacteria</taxon>
        <taxon>Bacillati</taxon>
        <taxon>Actinomycetota</taxon>
        <taxon>Actinomycetes</taxon>
        <taxon>Micromonosporales</taxon>
        <taxon>Micromonosporaceae</taxon>
        <taxon>Salinispora</taxon>
    </lineage>
</organism>
<accession>A0ABQ4K1I3</accession>
<proteinExistence type="predicted"/>
<reference evidence="2 3" key="1">
    <citation type="submission" date="2021-03" db="EMBL/GenBank/DDBJ databases">
        <title>Whole genome shotgun sequence of Salinispora arenicola NBRC 105043.</title>
        <authorList>
            <person name="Komaki H."/>
            <person name="Tamura T."/>
        </authorList>
    </citation>
    <scope>NUCLEOTIDE SEQUENCE [LARGE SCALE GENOMIC DNA]</scope>
    <source>
        <strain evidence="2 3">NBRC 105043</strain>
    </source>
</reference>